<protein>
    <recommendedName>
        <fullName evidence="3">Outer membrane protein beta-barrel domain-containing protein</fullName>
    </recommendedName>
</protein>
<name>A0ABX7S889_9BACT</name>
<dbReference type="EMBL" id="CP071446">
    <property type="protein sequence ID" value="QTA38801.1"/>
    <property type="molecule type" value="Genomic_DNA"/>
</dbReference>
<dbReference type="RefSeq" id="WP_207567518.1">
    <property type="nucleotide sequence ID" value="NZ_CP071446.1"/>
</dbReference>
<accession>A0ABX7S889</accession>
<organism evidence="1 2">
    <name type="scientific">Thermosipho ferrireducens</name>
    <dbReference type="NCBI Taxonomy" id="2571116"/>
    <lineage>
        <taxon>Bacteria</taxon>
        <taxon>Thermotogati</taxon>
        <taxon>Thermotogota</taxon>
        <taxon>Thermotogae</taxon>
        <taxon>Thermotogales</taxon>
        <taxon>Fervidobacteriaceae</taxon>
        <taxon>Thermosipho</taxon>
    </lineage>
</organism>
<evidence type="ECO:0008006" key="3">
    <source>
        <dbReference type="Google" id="ProtNLM"/>
    </source>
</evidence>
<sequence length="210" mass="23587">MAKQFLVFALLVITSVILFSSSIEIVALNLNPFTDFSSINFIGELRVTLSNVYFGVSKDLADMTGSDTTFVGGFYYKDSFSGILYDFGLSYTTTSMDLSLSYSDFSMNYSIFGFGVEINYENVFAYLGYGIINGEASFEYFYSTYTVDISGNTYNLTAGYTYWLNNYTKGFYIKPYVTFNYTSIRFEYSDEAAETKDGSMGVGLTLGYSF</sequence>
<evidence type="ECO:0000313" key="2">
    <source>
        <dbReference type="Proteomes" id="UP000671862"/>
    </source>
</evidence>
<dbReference type="Proteomes" id="UP000671862">
    <property type="component" value="Chromosome"/>
</dbReference>
<keyword evidence="2" id="KW-1185">Reference proteome</keyword>
<reference evidence="1 2" key="1">
    <citation type="submission" date="2021-03" db="EMBL/GenBank/DDBJ databases">
        <title>Thermosipho ferrireducens sp.nov., an anaerobic thermophilic iron-reducing bacterium isolated from a deep-sea hydrothermal sulfide deposits.</title>
        <authorList>
            <person name="Zeng X."/>
            <person name="Chen Y."/>
            <person name="Shao Z."/>
        </authorList>
    </citation>
    <scope>NUCLEOTIDE SEQUENCE [LARGE SCALE GENOMIC DNA]</scope>
    <source>
        <strain evidence="1 2">JL129W03</strain>
    </source>
</reference>
<gene>
    <name evidence="1" type="ORF">JYK00_04650</name>
</gene>
<evidence type="ECO:0000313" key="1">
    <source>
        <dbReference type="EMBL" id="QTA38801.1"/>
    </source>
</evidence>
<proteinExistence type="predicted"/>